<sequence length="343" mass="37190">MTLRPTHHLTLPIAGATGPFPLPRKRRRGKRTGHVTLPSEARRLTAPPGGAFHYLKAGDGTRLRTAAWAAPGEARGTVALLTGRNEFIEKYFETIADLQDRGFNVHMMDWRGQGLSGRPLANRMKGHVRDFTDYMDDLELFVGAIAAPNLIVVAHSMGGHIVLRALAERPALRRKVSGAVVSAAMLGINTGRFSATTARRLARSLSRAGLRGAQAPSPKESGTGFNVLTSDPDRAGDQAWFIAQEPRLALGSPTFGWLDAAFRSVAAIDLPGALEAIDVPVMLAVAGADQVVSPAAQRHAATRLRRATLVEIEGSRHEILKERDEFRGQFWAAFDDWVRCAVT</sequence>
<accession>A0A418VU03</accession>
<dbReference type="Proteomes" id="UP000284605">
    <property type="component" value="Unassembled WGS sequence"/>
</dbReference>
<feature type="region of interest" description="Disordered" evidence="1">
    <location>
        <begin position="1"/>
        <end position="33"/>
    </location>
</feature>
<evidence type="ECO:0000259" key="2">
    <source>
        <dbReference type="Pfam" id="PF12146"/>
    </source>
</evidence>
<feature type="domain" description="Serine aminopeptidase S33" evidence="2">
    <location>
        <begin position="73"/>
        <end position="324"/>
    </location>
</feature>
<evidence type="ECO:0000313" key="3">
    <source>
        <dbReference type="EMBL" id="RJF80632.1"/>
    </source>
</evidence>
<dbReference type="InterPro" id="IPR051044">
    <property type="entry name" value="MAG_DAG_Lipase"/>
</dbReference>
<name>A0A418VU03_9PROT</name>
<dbReference type="EMBL" id="QYUK01000016">
    <property type="protein sequence ID" value="RJF80632.1"/>
    <property type="molecule type" value="Genomic_DNA"/>
</dbReference>
<keyword evidence="3" id="KW-0378">Hydrolase</keyword>
<protein>
    <submittedName>
        <fullName evidence="3">Alpha/beta hydrolase</fullName>
    </submittedName>
</protein>
<gene>
    <name evidence="3" type="ORF">D3874_26355</name>
</gene>
<proteinExistence type="predicted"/>
<evidence type="ECO:0000313" key="4">
    <source>
        <dbReference type="Proteomes" id="UP000284605"/>
    </source>
</evidence>
<dbReference type="SUPFAM" id="SSF53474">
    <property type="entry name" value="alpha/beta-Hydrolases"/>
    <property type="match status" value="1"/>
</dbReference>
<dbReference type="Gene3D" id="3.40.50.1820">
    <property type="entry name" value="alpha/beta hydrolase"/>
    <property type="match status" value="1"/>
</dbReference>
<evidence type="ECO:0000256" key="1">
    <source>
        <dbReference type="SAM" id="MobiDB-lite"/>
    </source>
</evidence>
<dbReference type="GO" id="GO:0016787">
    <property type="term" value="F:hydrolase activity"/>
    <property type="evidence" value="ECO:0007669"/>
    <property type="project" value="UniProtKB-KW"/>
</dbReference>
<reference evidence="3 4" key="1">
    <citation type="submission" date="2018-09" db="EMBL/GenBank/DDBJ databases">
        <authorList>
            <person name="Zhu H."/>
        </authorList>
    </citation>
    <scope>NUCLEOTIDE SEQUENCE [LARGE SCALE GENOMIC DNA]</scope>
    <source>
        <strain evidence="3 4">K1W22B-8</strain>
    </source>
</reference>
<keyword evidence="4" id="KW-1185">Reference proteome</keyword>
<dbReference type="Pfam" id="PF12146">
    <property type="entry name" value="Hydrolase_4"/>
    <property type="match status" value="1"/>
</dbReference>
<comment type="caution">
    <text evidence="3">The sequence shown here is derived from an EMBL/GenBank/DDBJ whole genome shotgun (WGS) entry which is preliminary data.</text>
</comment>
<organism evidence="3 4">
    <name type="scientific">Oleomonas cavernae</name>
    <dbReference type="NCBI Taxonomy" id="2320859"/>
    <lineage>
        <taxon>Bacteria</taxon>
        <taxon>Pseudomonadati</taxon>
        <taxon>Pseudomonadota</taxon>
        <taxon>Alphaproteobacteria</taxon>
        <taxon>Acetobacterales</taxon>
        <taxon>Acetobacteraceae</taxon>
        <taxon>Oleomonas</taxon>
    </lineage>
</organism>
<feature type="compositionally biased region" description="Basic residues" evidence="1">
    <location>
        <begin position="23"/>
        <end position="33"/>
    </location>
</feature>
<dbReference type="AlphaFoldDB" id="A0A418VU03"/>
<dbReference type="InterPro" id="IPR029058">
    <property type="entry name" value="AB_hydrolase_fold"/>
</dbReference>
<dbReference type="InterPro" id="IPR022742">
    <property type="entry name" value="Hydrolase_4"/>
</dbReference>
<dbReference type="PANTHER" id="PTHR11614">
    <property type="entry name" value="PHOSPHOLIPASE-RELATED"/>
    <property type="match status" value="1"/>
</dbReference>